<name>W2HRT8_PHYNI</name>
<feature type="region of interest" description="Disordered" evidence="1">
    <location>
        <begin position="37"/>
        <end position="66"/>
    </location>
</feature>
<keyword evidence="2" id="KW-0732">Signal</keyword>
<evidence type="ECO:0000256" key="2">
    <source>
        <dbReference type="SAM" id="SignalP"/>
    </source>
</evidence>
<evidence type="ECO:0008006" key="4">
    <source>
        <dbReference type="Google" id="ProtNLM"/>
    </source>
</evidence>
<protein>
    <recommendedName>
        <fullName evidence="4">RxLR effector protein</fullName>
    </recommendedName>
</protein>
<dbReference type="EMBL" id="KI683891">
    <property type="protein sequence ID" value="ETK97176.1"/>
    <property type="molecule type" value="Genomic_DNA"/>
</dbReference>
<organism evidence="3">
    <name type="scientific">Phytophthora nicotianae</name>
    <name type="common">Potato buckeye rot agent</name>
    <name type="synonym">Phytophthora parasitica</name>
    <dbReference type="NCBI Taxonomy" id="4792"/>
    <lineage>
        <taxon>Eukaryota</taxon>
        <taxon>Sar</taxon>
        <taxon>Stramenopiles</taxon>
        <taxon>Oomycota</taxon>
        <taxon>Peronosporomycetes</taxon>
        <taxon>Peronosporales</taxon>
        <taxon>Peronosporaceae</taxon>
        <taxon>Phytophthora</taxon>
    </lineage>
</organism>
<dbReference type="Proteomes" id="UP000053236">
    <property type="component" value="Unassembled WGS sequence"/>
</dbReference>
<sequence>MALLYLWYWLKISLVTEPSERPEALYSARGGLFEEDKFDSFSSSTPTRERRSATPSKRSSTEKKVE</sequence>
<evidence type="ECO:0000313" key="3">
    <source>
        <dbReference type="EMBL" id="ETK97176.1"/>
    </source>
</evidence>
<accession>W2HRT8</accession>
<dbReference type="AlphaFoldDB" id="W2HRT8"/>
<gene>
    <name evidence="3" type="ORF">L915_00243</name>
</gene>
<feature type="signal peptide" evidence="2">
    <location>
        <begin position="1"/>
        <end position="18"/>
    </location>
</feature>
<evidence type="ECO:0000256" key="1">
    <source>
        <dbReference type="SAM" id="MobiDB-lite"/>
    </source>
</evidence>
<dbReference type="VEuPathDB" id="FungiDB:PPTG_05804"/>
<proteinExistence type="predicted"/>
<feature type="chain" id="PRO_5004817784" description="RxLR effector protein" evidence="2">
    <location>
        <begin position="19"/>
        <end position="66"/>
    </location>
</feature>
<reference evidence="3" key="1">
    <citation type="submission" date="2013-11" db="EMBL/GenBank/DDBJ databases">
        <title>The Genome Sequence of Phytophthora parasitica CJ02B3.</title>
        <authorList>
            <consortium name="The Broad Institute Genomics Platform"/>
            <person name="Russ C."/>
            <person name="Tyler B."/>
            <person name="Panabieres F."/>
            <person name="Shan W."/>
            <person name="Tripathy S."/>
            <person name="Grunwald N."/>
            <person name="Machado M."/>
            <person name="Johnson C.S."/>
            <person name="Arredondo F."/>
            <person name="Hong C."/>
            <person name="Coffey M."/>
            <person name="Young S.K."/>
            <person name="Zeng Q."/>
            <person name="Gargeya S."/>
            <person name="Fitzgerald M."/>
            <person name="Abouelleil A."/>
            <person name="Alvarado L."/>
            <person name="Chapman S.B."/>
            <person name="Gainer-Dewar J."/>
            <person name="Goldberg J."/>
            <person name="Griggs A."/>
            <person name="Gujja S."/>
            <person name="Hansen M."/>
            <person name="Howarth C."/>
            <person name="Imamovic A."/>
            <person name="Ireland A."/>
            <person name="Larimer J."/>
            <person name="McCowan C."/>
            <person name="Murphy C."/>
            <person name="Pearson M."/>
            <person name="Poon T.W."/>
            <person name="Priest M."/>
            <person name="Roberts A."/>
            <person name="Saif S."/>
            <person name="Shea T."/>
            <person name="Sykes S."/>
            <person name="Wortman J."/>
            <person name="Nusbaum C."/>
            <person name="Birren B."/>
        </authorList>
    </citation>
    <scope>NUCLEOTIDE SEQUENCE [LARGE SCALE GENOMIC DNA]</scope>
    <source>
        <strain evidence="3">CJ02B3</strain>
    </source>
</reference>